<evidence type="ECO:0000256" key="4">
    <source>
        <dbReference type="ARBA" id="ARBA00022448"/>
    </source>
</evidence>
<evidence type="ECO:0000256" key="7">
    <source>
        <dbReference type="ARBA" id="ARBA00022982"/>
    </source>
</evidence>
<comment type="cofactor">
    <cofactor evidence="1 8">
        <name>FMN</name>
        <dbReference type="ChEBI" id="CHEBI:58210"/>
    </cofactor>
</comment>
<sequence length="159" mass="17838">MSKALIAFASMSGNTEDIAMMIKDVLTEHSFEVRCQEMDDVDIDSLSEFDYILIGTYTWGDGDLPYEAEAFYEEVSSMDLKGKKAACFGSGDYAYPKFCEAVNTFYSMLEHTGADLFAETLKVELAPETDEDIECCKEFAASFIGWVQHQNRQAEPHVS</sequence>
<dbReference type="NCBIfam" id="NF005246">
    <property type="entry name" value="PRK06756.1"/>
    <property type="match status" value="1"/>
</dbReference>
<dbReference type="InterPro" id="IPR010087">
    <property type="entry name" value="Flav_short"/>
</dbReference>
<name>A0A1R1RRM6_9BACI</name>
<dbReference type="GO" id="GO:0009055">
    <property type="term" value="F:electron transfer activity"/>
    <property type="evidence" value="ECO:0007669"/>
    <property type="project" value="UniProtKB-UniRule"/>
</dbReference>
<evidence type="ECO:0000313" key="11">
    <source>
        <dbReference type="Proteomes" id="UP000187367"/>
    </source>
</evidence>
<dbReference type="PANTHER" id="PTHR42809">
    <property type="entry name" value="FLAVODOXIN 2"/>
    <property type="match status" value="1"/>
</dbReference>
<dbReference type="NCBIfam" id="TIGR01753">
    <property type="entry name" value="flav_short"/>
    <property type="match status" value="1"/>
</dbReference>
<dbReference type="Pfam" id="PF00258">
    <property type="entry name" value="Flavodoxin_1"/>
    <property type="match status" value="1"/>
</dbReference>
<dbReference type="OrthoDB" id="9790745at2"/>
<organism evidence="10 11">
    <name type="scientific">Bacillus swezeyi</name>
    <dbReference type="NCBI Taxonomy" id="1925020"/>
    <lineage>
        <taxon>Bacteria</taxon>
        <taxon>Bacillati</taxon>
        <taxon>Bacillota</taxon>
        <taxon>Bacilli</taxon>
        <taxon>Bacillales</taxon>
        <taxon>Bacillaceae</taxon>
        <taxon>Bacillus</taxon>
    </lineage>
</organism>
<reference evidence="10 11" key="1">
    <citation type="submission" date="2017-01" db="EMBL/GenBank/DDBJ databases">
        <title>Bacillus phylogenomics.</title>
        <authorList>
            <person name="Dunlap C."/>
        </authorList>
    </citation>
    <scope>NUCLEOTIDE SEQUENCE [LARGE SCALE GENOMIC DNA]</scope>
    <source>
        <strain evidence="10 11">NRRL B-41282</strain>
    </source>
</reference>
<evidence type="ECO:0000313" key="10">
    <source>
        <dbReference type="EMBL" id="OMI05187.1"/>
    </source>
</evidence>
<keyword evidence="6 8" id="KW-0288">FMN</keyword>
<evidence type="ECO:0000256" key="6">
    <source>
        <dbReference type="ARBA" id="ARBA00022643"/>
    </source>
</evidence>
<dbReference type="InterPro" id="IPR050619">
    <property type="entry name" value="Flavodoxin"/>
</dbReference>
<accession>A0A1R1RRM6</accession>
<evidence type="ECO:0000256" key="1">
    <source>
        <dbReference type="ARBA" id="ARBA00001917"/>
    </source>
</evidence>
<evidence type="ECO:0000256" key="5">
    <source>
        <dbReference type="ARBA" id="ARBA00022630"/>
    </source>
</evidence>
<dbReference type="RefSeq" id="WP_076762205.1">
    <property type="nucleotide sequence ID" value="NZ_JARMMH010000013.1"/>
</dbReference>
<gene>
    <name evidence="10" type="ORF">BW143_11640</name>
</gene>
<dbReference type="Gene3D" id="3.40.50.360">
    <property type="match status" value="1"/>
</dbReference>
<dbReference type="NCBIfam" id="NF005216">
    <property type="entry name" value="PRK06703.1"/>
    <property type="match status" value="1"/>
</dbReference>
<dbReference type="Proteomes" id="UP000187367">
    <property type="component" value="Unassembled WGS sequence"/>
</dbReference>
<dbReference type="AlphaFoldDB" id="A0A1R1RRM6"/>
<evidence type="ECO:0000259" key="9">
    <source>
        <dbReference type="PROSITE" id="PS50902"/>
    </source>
</evidence>
<comment type="similarity">
    <text evidence="3 8">Belongs to the flavodoxin family.</text>
</comment>
<dbReference type="SUPFAM" id="SSF52218">
    <property type="entry name" value="Flavoproteins"/>
    <property type="match status" value="1"/>
</dbReference>
<accession>A0A1R1QKJ6</accession>
<comment type="function">
    <text evidence="2 8">Low-potential electron donor to a number of redox enzymes.</text>
</comment>
<dbReference type="GO" id="GO:0016651">
    <property type="term" value="F:oxidoreductase activity, acting on NAD(P)H"/>
    <property type="evidence" value="ECO:0007669"/>
    <property type="project" value="UniProtKB-ARBA"/>
</dbReference>
<keyword evidence="7 8" id="KW-0249">Electron transport</keyword>
<evidence type="ECO:0000256" key="2">
    <source>
        <dbReference type="ARBA" id="ARBA00003297"/>
    </source>
</evidence>
<evidence type="ECO:0000256" key="8">
    <source>
        <dbReference type="RuleBase" id="RU367037"/>
    </source>
</evidence>
<dbReference type="PROSITE" id="PS50902">
    <property type="entry name" value="FLAVODOXIN_LIKE"/>
    <property type="match status" value="1"/>
</dbReference>
<keyword evidence="5 8" id="KW-0285">Flavoprotein</keyword>
<protein>
    <recommendedName>
        <fullName evidence="8">Flavodoxin</fullName>
    </recommendedName>
</protein>
<dbReference type="GO" id="GO:0010181">
    <property type="term" value="F:FMN binding"/>
    <property type="evidence" value="ECO:0007669"/>
    <property type="project" value="UniProtKB-UniRule"/>
</dbReference>
<dbReference type="EMBL" id="MTJL01000022">
    <property type="protein sequence ID" value="OMI05187.1"/>
    <property type="molecule type" value="Genomic_DNA"/>
</dbReference>
<feature type="domain" description="Flavodoxin-like" evidence="9">
    <location>
        <begin position="4"/>
        <end position="144"/>
    </location>
</feature>
<keyword evidence="11" id="KW-1185">Reference proteome</keyword>
<comment type="caution">
    <text evidence="10">The sequence shown here is derived from an EMBL/GenBank/DDBJ whole genome shotgun (WGS) entry which is preliminary data.</text>
</comment>
<keyword evidence="4 8" id="KW-0813">Transport</keyword>
<proteinExistence type="inferred from homology"/>
<dbReference type="PANTHER" id="PTHR42809:SF1">
    <property type="entry name" value="FLAVODOXIN 1"/>
    <property type="match status" value="1"/>
</dbReference>
<evidence type="ECO:0000256" key="3">
    <source>
        <dbReference type="ARBA" id="ARBA00005267"/>
    </source>
</evidence>
<dbReference type="InterPro" id="IPR029039">
    <property type="entry name" value="Flavoprotein-like_sf"/>
</dbReference>
<dbReference type="InterPro" id="IPR008254">
    <property type="entry name" value="Flavodoxin/NO_synth"/>
</dbReference>